<dbReference type="InterPro" id="IPR040177">
    <property type="entry name" value="SLC30A9"/>
</dbReference>
<proteinExistence type="predicted"/>
<name>A0ABM3V8N4_MUSDO</name>
<organism evidence="2 3">
    <name type="scientific">Musca domestica</name>
    <name type="common">House fly</name>
    <dbReference type="NCBI Taxonomy" id="7370"/>
    <lineage>
        <taxon>Eukaryota</taxon>
        <taxon>Metazoa</taxon>
        <taxon>Ecdysozoa</taxon>
        <taxon>Arthropoda</taxon>
        <taxon>Hexapoda</taxon>
        <taxon>Insecta</taxon>
        <taxon>Pterygota</taxon>
        <taxon>Neoptera</taxon>
        <taxon>Endopterygota</taxon>
        <taxon>Diptera</taxon>
        <taxon>Brachycera</taxon>
        <taxon>Muscomorpha</taxon>
        <taxon>Muscoidea</taxon>
        <taxon>Muscidae</taxon>
        <taxon>Musca</taxon>
    </lineage>
</organism>
<evidence type="ECO:0000313" key="2">
    <source>
        <dbReference type="Proteomes" id="UP001652621"/>
    </source>
</evidence>
<dbReference type="Proteomes" id="UP001652621">
    <property type="component" value="Unplaced"/>
</dbReference>
<dbReference type="GeneID" id="131804018"/>
<accession>A0ABM3V8N4</accession>
<dbReference type="PANTHER" id="PTHR13414">
    <property type="entry name" value="HUEL-CATION TRANSPORTER"/>
    <property type="match status" value="1"/>
</dbReference>
<dbReference type="PANTHER" id="PTHR13414:SF9">
    <property type="entry name" value="PROTON-COUPLED ZINC ANTIPORTER SLC30A9, MITOCHONDRIAL"/>
    <property type="match status" value="1"/>
</dbReference>
<reference evidence="3" key="1">
    <citation type="submission" date="2025-08" db="UniProtKB">
        <authorList>
            <consortium name="RefSeq"/>
        </authorList>
    </citation>
    <scope>IDENTIFICATION</scope>
    <source>
        <strain evidence="3">Aabys</strain>
        <tissue evidence="3">Whole body</tissue>
    </source>
</reference>
<keyword evidence="2" id="KW-1185">Reference proteome</keyword>
<sequence length="98" mass="11523">MIRAIHDVKGIDMGNSLVRYKAEMDFDGRELTRSYLDKQDLNELLKVVKSFQSTEELEQFLLNHGENIVDLMGGEIDRIEMKLRKKFPEIRHCDLEIL</sequence>
<gene>
    <name evidence="3" type="primary">LOC131804018</name>
</gene>
<protein>
    <submittedName>
        <fullName evidence="3">Proton-coupled zinc antiporter SLC30A9, mitochondrial-like</fullName>
    </submittedName>
</protein>
<dbReference type="RefSeq" id="XP_058982155.1">
    <property type="nucleotide sequence ID" value="XM_059126172.1"/>
</dbReference>
<evidence type="ECO:0000313" key="3">
    <source>
        <dbReference type="RefSeq" id="XP_058982155.1"/>
    </source>
</evidence>
<evidence type="ECO:0000256" key="1">
    <source>
        <dbReference type="ARBA" id="ARBA00022448"/>
    </source>
</evidence>
<keyword evidence="1" id="KW-0813">Transport</keyword>